<comment type="caution">
    <text evidence="1">The sequence shown here is derived from an EMBL/GenBank/DDBJ whole genome shotgun (WGS) entry which is preliminary data.</text>
</comment>
<keyword evidence="2" id="KW-1185">Reference proteome</keyword>
<sequence>MSTLACTYTANPARQLSLRKEHALRTVKLVLARNWCTAGTRLFESKATGDSHRFTTDASCSLQRGKEEQYFVTTYYVAGMFFDLPVHAWLYKPECLGLNCESERTTLGIPTHMDKCCLPLNAGPAQMRPPAPRGGHPCGALTAGYLASDSNAFRVACSQPPLVRKWASTD</sequence>
<proteinExistence type="predicted"/>
<gene>
    <name evidence="1" type="ORF">SNAT2548_LOCUS13326</name>
</gene>
<dbReference type="EMBL" id="CAJNDS010001391">
    <property type="protein sequence ID" value="CAE7257544.1"/>
    <property type="molecule type" value="Genomic_DNA"/>
</dbReference>
<dbReference type="Proteomes" id="UP000604046">
    <property type="component" value="Unassembled WGS sequence"/>
</dbReference>
<accession>A0A812M9A8</accession>
<organism evidence="1 2">
    <name type="scientific">Symbiodinium natans</name>
    <dbReference type="NCBI Taxonomy" id="878477"/>
    <lineage>
        <taxon>Eukaryota</taxon>
        <taxon>Sar</taxon>
        <taxon>Alveolata</taxon>
        <taxon>Dinophyceae</taxon>
        <taxon>Suessiales</taxon>
        <taxon>Symbiodiniaceae</taxon>
        <taxon>Symbiodinium</taxon>
    </lineage>
</organism>
<reference evidence="1" key="1">
    <citation type="submission" date="2021-02" db="EMBL/GenBank/DDBJ databases">
        <authorList>
            <person name="Dougan E. K."/>
            <person name="Rhodes N."/>
            <person name="Thang M."/>
            <person name="Chan C."/>
        </authorList>
    </citation>
    <scope>NUCLEOTIDE SEQUENCE</scope>
</reference>
<name>A0A812M9A8_9DINO</name>
<dbReference type="AlphaFoldDB" id="A0A812M9A8"/>
<evidence type="ECO:0000313" key="1">
    <source>
        <dbReference type="EMBL" id="CAE7257544.1"/>
    </source>
</evidence>
<protein>
    <submittedName>
        <fullName evidence="1">Uncharacterized protein</fullName>
    </submittedName>
</protein>
<evidence type="ECO:0000313" key="2">
    <source>
        <dbReference type="Proteomes" id="UP000604046"/>
    </source>
</evidence>